<dbReference type="EMBL" id="CAJHUB010000771">
    <property type="protein sequence ID" value="CAD7690771.1"/>
    <property type="molecule type" value="Genomic_DNA"/>
</dbReference>
<keyword evidence="3" id="KW-1185">Reference proteome</keyword>
<proteinExistence type="predicted"/>
<comment type="caution">
    <text evidence="2">The sequence shown here is derived from an EMBL/GenBank/DDBJ whole genome shotgun (WGS) entry which is preliminary data.</text>
</comment>
<evidence type="ECO:0000313" key="2">
    <source>
        <dbReference type="EMBL" id="CAD7690771.1"/>
    </source>
</evidence>
<feature type="compositionally biased region" description="Basic and acidic residues" evidence="1">
    <location>
        <begin position="1"/>
        <end position="13"/>
    </location>
</feature>
<evidence type="ECO:0000313" key="3">
    <source>
        <dbReference type="Proteomes" id="UP000645828"/>
    </source>
</evidence>
<accession>A0A811ZPZ4</accession>
<dbReference type="Proteomes" id="UP000645828">
    <property type="component" value="Unassembled WGS sequence"/>
</dbReference>
<protein>
    <submittedName>
        <fullName evidence="2">(raccoon dog) hypothetical protein</fullName>
    </submittedName>
</protein>
<dbReference type="AlphaFoldDB" id="A0A811ZPZ4"/>
<organism evidence="2 3">
    <name type="scientific">Nyctereutes procyonoides</name>
    <name type="common">Raccoon dog</name>
    <name type="synonym">Canis procyonoides</name>
    <dbReference type="NCBI Taxonomy" id="34880"/>
    <lineage>
        <taxon>Eukaryota</taxon>
        <taxon>Metazoa</taxon>
        <taxon>Chordata</taxon>
        <taxon>Craniata</taxon>
        <taxon>Vertebrata</taxon>
        <taxon>Euteleostomi</taxon>
        <taxon>Mammalia</taxon>
        <taxon>Eutheria</taxon>
        <taxon>Laurasiatheria</taxon>
        <taxon>Carnivora</taxon>
        <taxon>Caniformia</taxon>
        <taxon>Canidae</taxon>
        <taxon>Nyctereutes</taxon>
    </lineage>
</organism>
<evidence type="ECO:0000256" key="1">
    <source>
        <dbReference type="SAM" id="MobiDB-lite"/>
    </source>
</evidence>
<reference evidence="2" key="1">
    <citation type="submission" date="2020-12" db="EMBL/GenBank/DDBJ databases">
        <authorList>
            <consortium name="Molecular Ecology Group"/>
        </authorList>
    </citation>
    <scope>NUCLEOTIDE SEQUENCE</scope>
    <source>
        <strain evidence="2">TBG_1078</strain>
    </source>
</reference>
<gene>
    <name evidence="2" type="ORF">NYPRO_LOCUS23565</name>
</gene>
<name>A0A811ZPZ4_NYCPR</name>
<sequence length="25" mass="2849">MVRQDFPLRERALRTGRGHSPQGAL</sequence>
<feature type="region of interest" description="Disordered" evidence="1">
    <location>
        <begin position="1"/>
        <end position="25"/>
    </location>
</feature>